<evidence type="ECO:0000256" key="1">
    <source>
        <dbReference type="SAM" id="Phobius"/>
    </source>
</evidence>
<feature type="domain" description="Spore germination protein N-terminal" evidence="2">
    <location>
        <begin position="26"/>
        <end position="87"/>
    </location>
</feature>
<gene>
    <name evidence="3" type="ORF">U9M73_02815</name>
</gene>
<organism evidence="3 4">
    <name type="scientific">Paenibacillus phoenicis</name>
    <dbReference type="NCBI Taxonomy" id="554117"/>
    <lineage>
        <taxon>Bacteria</taxon>
        <taxon>Bacillati</taxon>
        <taxon>Bacillota</taxon>
        <taxon>Bacilli</taxon>
        <taxon>Bacillales</taxon>
        <taxon>Paenibacillaceae</taxon>
        <taxon>Paenibacillus</taxon>
    </lineage>
</organism>
<dbReference type="Pfam" id="PF25198">
    <property type="entry name" value="Spore_GerAC_N"/>
    <property type="match status" value="1"/>
</dbReference>
<reference evidence="3 4" key="1">
    <citation type="submission" date="2023-12" db="EMBL/GenBank/DDBJ databases">
        <title>Whole genome sequencing of Paenibacillus phoenicis isolated from the Phoenix Mars Lander spacecraft assembly facility.</title>
        <authorList>
            <person name="Garcia A."/>
            <person name="Venkateswaran K."/>
        </authorList>
    </citation>
    <scope>NUCLEOTIDE SEQUENCE [LARGE SCALE GENOMIC DNA]</scope>
    <source>
        <strain evidence="3 4">3PO2SA</strain>
    </source>
</reference>
<dbReference type="EMBL" id="JAYERP010000001">
    <property type="protein sequence ID" value="MEA3568928.1"/>
    <property type="molecule type" value="Genomic_DNA"/>
</dbReference>
<dbReference type="Proteomes" id="UP001292216">
    <property type="component" value="Unassembled WGS sequence"/>
</dbReference>
<name>A0ABU5PGA0_9BACL</name>
<comment type="caution">
    <text evidence="3">The sequence shown here is derived from an EMBL/GenBank/DDBJ whole genome shotgun (WGS) entry which is preliminary data.</text>
</comment>
<dbReference type="RefSeq" id="WP_323076199.1">
    <property type="nucleotide sequence ID" value="NZ_CBCSKM010000037.1"/>
</dbReference>
<proteinExistence type="predicted"/>
<dbReference type="PANTHER" id="PTHR35789">
    <property type="entry name" value="SPORE GERMINATION PROTEIN B3"/>
    <property type="match status" value="1"/>
</dbReference>
<dbReference type="InterPro" id="IPR008844">
    <property type="entry name" value="Spore_GerAC-like"/>
</dbReference>
<evidence type="ECO:0000259" key="2">
    <source>
        <dbReference type="Pfam" id="PF25198"/>
    </source>
</evidence>
<dbReference type="Gene3D" id="6.20.190.10">
    <property type="entry name" value="Nutrient germinant receptor protein C, domain 1"/>
    <property type="match status" value="1"/>
</dbReference>
<dbReference type="PANTHER" id="PTHR35789:SF1">
    <property type="entry name" value="SPORE GERMINATION PROTEIN B3"/>
    <property type="match status" value="1"/>
</dbReference>
<keyword evidence="1" id="KW-0472">Membrane</keyword>
<keyword evidence="1" id="KW-0812">Transmembrane</keyword>
<sequence>MYRQVKRFVLVPISLAMILLLSGYWNRNELNELSIVLAMGIDKADDLYEVSFQVVNPNQMSRKQSSERTPTFVFSVRADSISEAVRKNGGHVVAEIVYVPSANFIPG</sequence>
<keyword evidence="1" id="KW-1133">Transmembrane helix</keyword>
<accession>A0ABU5PGA0</accession>
<dbReference type="InterPro" id="IPR057336">
    <property type="entry name" value="GerAC_N"/>
</dbReference>
<evidence type="ECO:0000313" key="4">
    <source>
        <dbReference type="Proteomes" id="UP001292216"/>
    </source>
</evidence>
<protein>
    <recommendedName>
        <fullName evidence="2">Spore germination protein N-terminal domain-containing protein</fullName>
    </recommendedName>
</protein>
<keyword evidence="4" id="KW-1185">Reference proteome</keyword>
<evidence type="ECO:0000313" key="3">
    <source>
        <dbReference type="EMBL" id="MEA3568928.1"/>
    </source>
</evidence>
<feature type="transmembrane region" description="Helical" evidence="1">
    <location>
        <begin position="7"/>
        <end position="25"/>
    </location>
</feature>